<evidence type="ECO:0000256" key="2">
    <source>
        <dbReference type="ARBA" id="ARBA00022448"/>
    </source>
</evidence>
<evidence type="ECO:0000256" key="1">
    <source>
        <dbReference type="ARBA" id="ARBA00004141"/>
    </source>
</evidence>
<dbReference type="InterPro" id="IPR002293">
    <property type="entry name" value="AA/rel_permease1"/>
</dbReference>
<dbReference type="PANTHER" id="PTHR45649">
    <property type="entry name" value="AMINO-ACID PERMEASE BAT1"/>
    <property type="match status" value="1"/>
</dbReference>
<feature type="transmembrane region" description="Helical" evidence="6">
    <location>
        <begin position="59"/>
        <end position="81"/>
    </location>
</feature>
<feature type="transmembrane region" description="Helical" evidence="6">
    <location>
        <begin position="101"/>
        <end position="122"/>
    </location>
</feature>
<sequence length="164" mass="17827">MSEEARRASGNVPLAMVLGTFINGILAFGFVIAVLYSMGSLENAVESPTGTNALMSTGIIVRFYALFSILASMTRLIWAFARDNGLPFSRFFAKISPTHKIPLRALCLATTIVLLLSLINIASTTLSTRLYLSSPRNVSILYLTHYPSLLLQIHSASLQNCATI</sequence>
<proteinExistence type="predicted"/>
<dbReference type="AlphaFoldDB" id="A0A8H2ZTZ0"/>
<dbReference type="OrthoDB" id="3257095at2759"/>
<gene>
    <name evidence="7" type="ORF">SCLTRI_LOCUS8783</name>
</gene>
<comment type="caution">
    <text evidence="7">The sequence shown here is derived from an EMBL/GenBank/DDBJ whole genome shotgun (WGS) entry which is preliminary data.</text>
</comment>
<keyword evidence="3 6" id="KW-0812">Transmembrane</keyword>
<keyword evidence="8" id="KW-1185">Reference proteome</keyword>
<dbReference type="PANTHER" id="PTHR45649:SF5">
    <property type="entry name" value="GABA TRANSPORTER (EUROFUNG)-RELATED"/>
    <property type="match status" value="1"/>
</dbReference>
<evidence type="ECO:0000256" key="3">
    <source>
        <dbReference type="ARBA" id="ARBA00022692"/>
    </source>
</evidence>
<evidence type="ECO:0000256" key="6">
    <source>
        <dbReference type="SAM" id="Phobius"/>
    </source>
</evidence>
<keyword evidence="4 6" id="KW-1133">Transmembrane helix</keyword>
<feature type="transmembrane region" description="Helical" evidence="6">
    <location>
        <begin position="12"/>
        <end position="39"/>
    </location>
</feature>
<name>A0A8H2ZTZ0_9HELO</name>
<dbReference type="GO" id="GO:0016020">
    <property type="term" value="C:membrane"/>
    <property type="evidence" value="ECO:0007669"/>
    <property type="project" value="UniProtKB-SubCell"/>
</dbReference>
<dbReference type="Proteomes" id="UP000624404">
    <property type="component" value="Unassembled WGS sequence"/>
</dbReference>
<keyword evidence="5 6" id="KW-0472">Membrane</keyword>
<evidence type="ECO:0000256" key="4">
    <source>
        <dbReference type="ARBA" id="ARBA00022989"/>
    </source>
</evidence>
<evidence type="ECO:0000313" key="8">
    <source>
        <dbReference type="Proteomes" id="UP000624404"/>
    </source>
</evidence>
<reference evidence="7" key="1">
    <citation type="submission" date="2020-10" db="EMBL/GenBank/DDBJ databases">
        <authorList>
            <person name="Kusch S."/>
        </authorList>
    </citation>
    <scope>NUCLEOTIDE SEQUENCE</scope>
    <source>
        <strain evidence="7">SwB9</strain>
    </source>
</reference>
<dbReference type="GO" id="GO:0022857">
    <property type="term" value="F:transmembrane transporter activity"/>
    <property type="evidence" value="ECO:0007669"/>
    <property type="project" value="InterPro"/>
</dbReference>
<dbReference type="EMBL" id="CAJHIA010000033">
    <property type="protein sequence ID" value="CAD6448991.1"/>
    <property type="molecule type" value="Genomic_DNA"/>
</dbReference>
<accession>A0A8H2ZTZ0</accession>
<organism evidence="7 8">
    <name type="scientific">Sclerotinia trifoliorum</name>
    <dbReference type="NCBI Taxonomy" id="28548"/>
    <lineage>
        <taxon>Eukaryota</taxon>
        <taxon>Fungi</taxon>
        <taxon>Dikarya</taxon>
        <taxon>Ascomycota</taxon>
        <taxon>Pezizomycotina</taxon>
        <taxon>Leotiomycetes</taxon>
        <taxon>Helotiales</taxon>
        <taxon>Sclerotiniaceae</taxon>
        <taxon>Sclerotinia</taxon>
    </lineage>
</organism>
<dbReference type="Pfam" id="PF13520">
    <property type="entry name" value="AA_permease_2"/>
    <property type="match status" value="1"/>
</dbReference>
<evidence type="ECO:0000256" key="5">
    <source>
        <dbReference type="ARBA" id="ARBA00023136"/>
    </source>
</evidence>
<dbReference type="Gene3D" id="1.20.1740.10">
    <property type="entry name" value="Amino acid/polyamine transporter I"/>
    <property type="match status" value="1"/>
</dbReference>
<protein>
    <submittedName>
        <fullName evidence="7">7914fd40-8f93-4d7b-b6e7-275fb973416d</fullName>
    </submittedName>
</protein>
<evidence type="ECO:0000313" key="7">
    <source>
        <dbReference type="EMBL" id="CAD6448991.1"/>
    </source>
</evidence>
<comment type="subcellular location">
    <subcellularLocation>
        <location evidence="1">Membrane</location>
        <topology evidence="1">Multi-pass membrane protein</topology>
    </subcellularLocation>
</comment>
<keyword evidence="2" id="KW-0813">Transport</keyword>